<dbReference type="InterPro" id="IPR033516">
    <property type="entry name" value="CARD8/ASC/NALP1_CARD"/>
</dbReference>
<evidence type="ECO:0000256" key="3">
    <source>
        <dbReference type="ARBA" id="ARBA00022588"/>
    </source>
</evidence>
<evidence type="ECO:0000256" key="5">
    <source>
        <dbReference type="ARBA" id="ARBA00023198"/>
    </source>
</evidence>
<dbReference type="GO" id="GO:0006954">
    <property type="term" value="P:inflammatory response"/>
    <property type="evidence" value="ECO:0007669"/>
    <property type="project" value="UniProtKB-KW"/>
</dbReference>
<reference evidence="7" key="2">
    <citation type="submission" date="2025-09" db="UniProtKB">
        <authorList>
            <consortium name="Ensembl"/>
        </authorList>
    </citation>
    <scope>IDENTIFICATION</scope>
</reference>
<dbReference type="GO" id="GO:0005829">
    <property type="term" value="C:cytosol"/>
    <property type="evidence" value="ECO:0007669"/>
    <property type="project" value="UniProtKB-SubCell"/>
</dbReference>
<evidence type="ECO:0000256" key="1">
    <source>
        <dbReference type="ARBA" id="ARBA00004514"/>
    </source>
</evidence>
<protein>
    <submittedName>
        <fullName evidence="7">Si:ch211-66k16.27</fullName>
    </submittedName>
</protein>
<sequence length="92" mass="10625">ATFSLREKAQFVDKNYAALIQKVSSVMAIADELKNKGMIHEEKYSEIRAEQTNQGKMRMLFEALNSGGDRVKNDFYYALRDHEPYLFKDLGT</sequence>
<dbReference type="InterPro" id="IPR051249">
    <property type="entry name" value="NLRP_Inflammasome"/>
</dbReference>
<dbReference type="GO" id="GO:0045087">
    <property type="term" value="P:innate immune response"/>
    <property type="evidence" value="ECO:0007669"/>
    <property type="project" value="UniProtKB-KW"/>
</dbReference>
<dbReference type="Gene3D" id="1.10.533.10">
    <property type="entry name" value="Death Domain, Fas"/>
    <property type="match status" value="1"/>
</dbReference>
<dbReference type="Ensembl" id="ENSSANT00000058732.1">
    <property type="protein sequence ID" value="ENSSANP00000055206.1"/>
    <property type="gene ID" value="ENSSANG00000027628.1"/>
</dbReference>
<dbReference type="InterPro" id="IPR011029">
    <property type="entry name" value="DEATH-like_dom_sf"/>
</dbReference>
<keyword evidence="3" id="KW-0399">Innate immunity</keyword>
<keyword evidence="4" id="KW-0391">Immunity</keyword>
<dbReference type="PROSITE" id="PS50209">
    <property type="entry name" value="CARD"/>
    <property type="match status" value="1"/>
</dbReference>
<dbReference type="PANTHER" id="PTHR46985:SF2">
    <property type="entry name" value="APOPTOSIS-ASSOCIATED SPECK-LIKE PROTEIN CONTAINING A CARD"/>
    <property type="match status" value="1"/>
</dbReference>
<dbReference type="PANTHER" id="PTHR46985">
    <property type="entry name" value="NACHT, LRR AND PYD DOMAINS-CONTAINING PROTEIN 1"/>
    <property type="match status" value="1"/>
</dbReference>
<proteinExistence type="predicted"/>
<keyword evidence="8" id="KW-1185">Reference proteome</keyword>
<dbReference type="GO" id="GO:0042981">
    <property type="term" value="P:regulation of apoptotic process"/>
    <property type="evidence" value="ECO:0007669"/>
    <property type="project" value="InterPro"/>
</dbReference>
<evidence type="ECO:0000256" key="4">
    <source>
        <dbReference type="ARBA" id="ARBA00022859"/>
    </source>
</evidence>
<feature type="domain" description="CARD" evidence="6">
    <location>
        <begin position="4"/>
        <end position="92"/>
    </location>
</feature>
<accession>A0A671P8Y9</accession>
<evidence type="ECO:0000313" key="8">
    <source>
        <dbReference type="Proteomes" id="UP000472260"/>
    </source>
</evidence>
<name>A0A671P8Y9_9TELE</name>
<evidence type="ECO:0000313" key="7">
    <source>
        <dbReference type="Ensembl" id="ENSSANP00000055206.1"/>
    </source>
</evidence>
<dbReference type="Proteomes" id="UP000472260">
    <property type="component" value="Unassembled WGS sequence"/>
</dbReference>
<evidence type="ECO:0000256" key="2">
    <source>
        <dbReference type="ARBA" id="ARBA00022490"/>
    </source>
</evidence>
<keyword evidence="2" id="KW-0963">Cytoplasm</keyword>
<evidence type="ECO:0000259" key="6">
    <source>
        <dbReference type="PROSITE" id="PS50209"/>
    </source>
</evidence>
<comment type="subcellular location">
    <subcellularLocation>
        <location evidence="1">Cytoplasm</location>
        <location evidence="1">Cytosol</location>
    </subcellularLocation>
</comment>
<organism evidence="7 8">
    <name type="scientific">Sinocyclocheilus anshuiensis</name>
    <dbReference type="NCBI Taxonomy" id="1608454"/>
    <lineage>
        <taxon>Eukaryota</taxon>
        <taxon>Metazoa</taxon>
        <taxon>Chordata</taxon>
        <taxon>Craniata</taxon>
        <taxon>Vertebrata</taxon>
        <taxon>Euteleostomi</taxon>
        <taxon>Actinopterygii</taxon>
        <taxon>Neopterygii</taxon>
        <taxon>Teleostei</taxon>
        <taxon>Ostariophysi</taxon>
        <taxon>Cypriniformes</taxon>
        <taxon>Cyprinidae</taxon>
        <taxon>Cyprininae</taxon>
        <taxon>Sinocyclocheilus</taxon>
    </lineage>
</organism>
<dbReference type="SUPFAM" id="SSF47986">
    <property type="entry name" value="DEATH domain"/>
    <property type="match status" value="1"/>
</dbReference>
<dbReference type="FunFam" id="1.10.533.10:FF:000013">
    <property type="entry name" value="Apoptosis-associated speck-like protein containing a CARD"/>
    <property type="match status" value="1"/>
</dbReference>
<reference evidence="7" key="1">
    <citation type="submission" date="2025-08" db="UniProtKB">
        <authorList>
            <consortium name="Ensembl"/>
        </authorList>
    </citation>
    <scope>IDENTIFICATION</scope>
</reference>
<dbReference type="CDD" id="cd08330">
    <property type="entry name" value="CARD_ASC_NALP1"/>
    <property type="match status" value="1"/>
</dbReference>
<dbReference type="Pfam" id="PF00619">
    <property type="entry name" value="CARD"/>
    <property type="match status" value="1"/>
</dbReference>
<dbReference type="AlphaFoldDB" id="A0A671P8Y9"/>
<dbReference type="InterPro" id="IPR001315">
    <property type="entry name" value="CARD"/>
</dbReference>
<keyword evidence="5" id="KW-0395">Inflammatory response</keyword>